<reference evidence="5 6" key="1">
    <citation type="submission" date="2015-06" db="EMBL/GenBank/DDBJ databases">
        <title>Draft genome of the ant-associated black yeast Phialophora attae CBS 131958.</title>
        <authorList>
            <person name="Moreno L.F."/>
            <person name="Stielow B.J."/>
            <person name="de Hoog S."/>
            <person name="Vicente V.A."/>
            <person name="Weiss V.A."/>
            <person name="de Vries M."/>
            <person name="Cruz L.M."/>
            <person name="Souza E.M."/>
        </authorList>
    </citation>
    <scope>NUCLEOTIDE SEQUENCE [LARGE SCALE GENOMIC DNA]</scope>
    <source>
        <strain evidence="5 6">CBS 131958</strain>
    </source>
</reference>
<evidence type="ECO:0000256" key="1">
    <source>
        <dbReference type="RuleBase" id="RU361178"/>
    </source>
</evidence>
<dbReference type="GO" id="GO:0003723">
    <property type="term" value="F:RNA binding"/>
    <property type="evidence" value="ECO:0007669"/>
    <property type="project" value="InterPro"/>
</dbReference>
<dbReference type="Gene3D" id="3.40.50.2300">
    <property type="match status" value="2"/>
</dbReference>
<sequence length="970" mass="106197">MSGAARRRGRGRARGQGDTADGSEPLSIPAGGFDGPASRGSGSGTSGNRIPSQSSGTARAPSPTASGGAAATATPPQRLVDPALDPSRIPKASDALKNVDLPASLFQGLDRPGSRDMQFTRRPGLNTTGKAIKLDVNAYAVTQYPSIKIQQYDVTIGDGAEKKAVMNLVWNSSTRANATGPEIIWDGNKLAWSLKKMNEIRLHVNLDQEQGRRVDPNSERASKNTFRLRIQPTKVLNLNMLDAYVKGQTGPSVEVGEGINFLDHLLRMGPSHNRNLVAIKRSFFARSGERSDLGGGVEVFRGVYQSMRLAQGGKLVINVDVANTTFWKPMSLLAALQTNSGVRDANQLASKMAAEMRSGQLKTNAFTRSLQNRFKGNMMLAKYNGNPAPAKEWKFHKFSAETADQHMLEERGPDGKKSGRKVSVAQYFMKKYNIRLQHPRLPLVETTKKGVLFPIELLHIQPNQRYGAKLDETQTASMIKFAVSPPQARLKAIQNGKDLLNWGSDNYLKNYGLQISPNAIKTNARILPPPEIQFGGTVEKPGTKGRWDLRGKKFLTPNPGELVAWGIGFMPGRTRPDQASIARFAQDFAKAYRTYANAIEALFQGTGTKFNTRPQLLVILLQDKNSHVYNRVKKSADCRYGIVSQCLQLQQVLKGSPQYIGNVLMKVNAKLGGSTSQVKPNPNSGFKKFTGPTMFIGADVSHASPGSEQASMAAITVSYDKIAARYAAGCQTNGHRVEMISKANWRSVLGPLVKQWVATVGGNNMPGQVYYMRDGVSEGQFAQVLDKEVPNIIEVLKEVAGGKGWQGKLTVVVASKRHHVRAFPSREDADQKGNPLPGCLIEQDVTMPHEFDFFLYSHIALQGTSRPVHYTILRDDANHSPNVIQNMIYEHCYQYMRSTTSVSMHPAVYYAHLASNRAVAHVDIAATEGPQGGPGFKQNIPSSDTTPHTEAAPLIEMVNTTGIRYAMWYI</sequence>
<dbReference type="PROSITE" id="PS50821">
    <property type="entry name" value="PAZ"/>
    <property type="match status" value="1"/>
</dbReference>
<feature type="domain" description="PAZ" evidence="3">
    <location>
        <begin position="344"/>
        <end position="462"/>
    </location>
</feature>
<dbReference type="InterPro" id="IPR012337">
    <property type="entry name" value="RNaseH-like_sf"/>
</dbReference>
<dbReference type="Pfam" id="PF16488">
    <property type="entry name" value="ArgoL2"/>
    <property type="match status" value="1"/>
</dbReference>
<feature type="compositionally biased region" description="Basic residues" evidence="2">
    <location>
        <begin position="1"/>
        <end position="13"/>
    </location>
</feature>
<dbReference type="SUPFAM" id="SSF101690">
    <property type="entry name" value="PAZ domain"/>
    <property type="match status" value="1"/>
</dbReference>
<dbReference type="Gene3D" id="3.30.420.10">
    <property type="entry name" value="Ribonuclease H-like superfamily/Ribonuclease H"/>
    <property type="match status" value="1"/>
</dbReference>
<gene>
    <name evidence="5" type="ORF">AB675_9288</name>
</gene>
<dbReference type="SMART" id="SM00950">
    <property type="entry name" value="Piwi"/>
    <property type="match status" value="1"/>
</dbReference>
<evidence type="ECO:0000259" key="4">
    <source>
        <dbReference type="PROSITE" id="PS50822"/>
    </source>
</evidence>
<dbReference type="InterPro" id="IPR032472">
    <property type="entry name" value="ArgoL2"/>
</dbReference>
<dbReference type="InterPro" id="IPR003100">
    <property type="entry name" value="PAZ_dom"/>
</dbReference>
<organism evidence="5 6">
    <name type="scientific">Cyphellophora attinorum</name>
    <dbReference type="NCBI Taxonomy" id="1664694"/>
    <lineage>
        <taxon>Eukaryota</taxon>
        <taxon>Fungi</taxon>
        <taxon>Dikarya</taxon>
        <taxon>Ascomycota</taxon>
        <taxon>Pezizomycotina</taxon>
        <taxon>Eurotiomycetes</taxon>
        <taxon>Chaetothyriomycetidae</taxon>
        <taxon>Chaetothyriales</taxon>
        <taxon>Cyphellophoraceae</taxon>
        <taxon>Cyphellophora</taxon>
    </lineage>
</organism>
<feature type="compositionally biased region" description="Polar residues" evidence="2">
    <location>
        <begin position="939"/>
        <end position="948"/>
    </location>
</feature>
<name>A0A0N1H6P3_9EURO</name>
<dbReference type="Pfam" id="PF08699">
    <property type="entry name" value="ArgoL1"/>
    <property type="match status" value="1"/>
</dbReference>
<dbReference type="InterPro" id="IPR036085">
    <property type="entry name" value="PAZ_dom_sf"/>
</dbReference>
<evidence type="ECO:0000256" key="2">
    <source>
        <dbReference type="SAM" id="MobiDB-lite"/>
    </source>
</evidence>
<feature type="compositionally biased region" description="Polar residues" evidence="2">
    <location>
        <begin position="48"/>
        <end position="57"/>
    </location>
</feature>
<evidence type="ECO:0000259" key="3">
    <source>
        <dbReference type="PROSITE" id="PS50821"/>
    </source>
</evidence>
<dbReference type="InterPro" id="IPR036397">
    <property type="entry name" value="RNaseH_sf"/>
</dbReference>
<accession>A0A0N1H6P3</accession>
<dbReference type="GeneID" id="28741687"/>
<dbReference type="Pfam" id="PF16486">
    <property type="entry name" value="ArgoN"/>
    <property type="match status" value="1"/>
</dbReference>
<dbReference type="PROSITE" id="PS50822">
    <property type="entry name" value="PIWI"/>
    <property type="match status" value="1"/>
</dbReference>
<keyword evidence="6" id="KW-1185">Reference proteome</keyword>
<feature type="region of interest" description="Disordered" evidence="2">
    <location>
        <begin position="1"/>
        <end position="90"/>
    </location>
</feature>
<dbReference type="Pfam" id="PF02171">
    <property type="entry name" value="Piwi"/>
    <property type="match status" value="1"/>
</dbReference>
<feature type="region of interest" description="Disordered" evidence="2">
    <location>
        <begin position="929"/>
        <end position="948"/>
    </location>
</feature>
<feature type="compositionally biased region" description="Low complexity" evidence="2">
    <location>
        <begin position="60"/>
        <end position="76"/>
    </location>
</feature>
<evidence type="ECO:0000313" key="5">
    <source>
        <dbReference type="EMBL" id="KPI41777.1"/>
    </source>
</evidence>
<dbReference type="Gene3D" id="2.170.260.10">
    <property type="entry name" value="paz domain"/>
    <property type="match status" value="1"/>
</dbReference>
<dbReference type="CDD" id="cd02846">
    <property type="entry name" value="PAZ_argonaute_like"/>
    <property type="match status" value="1"/>
</dbReference>
<dbReference type="Proteomes" id="UP000038010">
    <property type="component" value="Unassembled WGS sequence"/>
</dbReference>
<dbReference type="CDD" id="cd04657">
    <property type="entry name" value="Piwi_ago-like"/>
    <property type="match status" value="1"/>
</dbReference>
<dbReference type="STRING" id="1664694.A0A0N1H6P3"/>
<comment type="similarity">
    <text evidence="1">Belongs to the argonaute family.</text>
</comment>
<evidence type="ECO:0000313" key="6">
    <source>
        <dbReference type="Proteomes" id="UP000038010"/>
    </source>
</evidence>
<dbReference type="EMBL" id="LFJN01000009">
    <property type="protein sequence ID" value="KPI41777.1"/>
    <property type="molecule type" value="Genomic_DNA"/>
</dbReference>
<dbReference type="InterPro" id="IPR032474">
    <property type="entry name" value="Argonaute_N"/>
</dbReference>
<dbReference type="InterPro" id="IPR014811">
    <property type="entry name" value="ArgoL1"/>
</dbReference>
<dbReference type="OrthoDB" id="10252740at2759"/>
<dbReference type="SMART" id="SM00949">
    <property type="entry name" value="PAZ"/>
    <property type="match status" value="1"/>
</dbReference>
<dbReference type="PANTHER" id="PTHR22891">
    <property type="entry name" value="EUKARYOTIC TRANSLATION INITIATION FACTOR 2C"/>
    <property type="match status" value="1"/>
</dbReference>
<dbReference type="Pfam" id="PF02170">
    <property type="entry name" value="PAZ"/>
    <property type="match status" value="1"/>
</dbReference>
<dbReference type="SUPFAM" id="SSF53098">
    <property type="entry name" value="Ribonuclease H-like"/>
    <property type="match status" value="1"/>
</dbReference>
<dbReference type="AlphaFoldDB" id="A0A0N1H6P3"/>
<dbReference type="RefSeq" id="XP_018001740.1">
    <property type="nucleotide sequence ID" value="XM_018149807.1"/>
</dbReference>
<feature type="domain" description="Piwi" evidence="4">
    <location>
        <begin position="616"/>
        <end position="923"/>
    </location>
</feature>
<comment type="caution">
    <text evidence="5">The sequence shown here is derived from an EMBL/GenBank/DDBJ whole genome shotgun (WGS) entry which is preliminary data.</text>
</comment>
<dbReference type="InterPro" id="IPR003165">
    <property type="entry name" value="Piwi"/>
</dbReference>
<protein>
    <submittedName>
        <fullName evidence="5">Protein argonaute</fullName>
    </submittedName>
</protein>
<proteinExistence type="inferred from homology"/>
<dbReference type="VEuPathDB" id="FungiDB:AB675_9288"/>
<dbReference type="InterPro" id="IPR045246">
    <property type="entry name" value="Piwi_ago-like"/>
</dbReference>
<dbReference type="SMART" id="SM01163">
    <property type="entry name" value="DUF1785"/>
    <property type="match status" value="1"/>
</dbReference>